<feature type="chain" id="PRO_5047476140" evidence="3">
    <location>
        <begin position="24"/>
        <end position="694"/>
    </location>
</feature>
<keyword evidence="3" id="KW-0732">Signal</keyword>
<dbReference type="Proteomes" id="UP001500571">
    <property type="component" value="Unassembled WGS sequence"/>
</dbReference>
<evidence type="ECO:0000256" key="2">
    <source>
        <dbReference type="SAM" id="Phobius"/>
    </source>
</evidence>
<dbReference type="EMBL" id="BAAAPB010000001">
    <property type="protein sequence ID" value="GAA1951724.1"/>
    <property type="molecule type" value="Genomic_DNA"/>
</dbReference>
<keyword evidence="2" id="KW-0472">Membrane</keyword>
<evidence type="ECO:0000313" key="4">
    <source>
        <dbReference type="EMBL" id="GAA1951724.1"/>
    </source>
</evidence>
<dbReference type="Pfam" id="PF19516">
    <property type="entry name" value="DUF6049"/>
    <property type="match status" value="2"/>
</dbReference>
<feature type="region of interest" description="Disordered" evidence="1">
    <location>
        <begin position="242"/>
        <end position="281"/>
    </location>
</feature>
<gene>
    <name evidence="4" type="ORF">GCM10009798_08720</name>
</gene>
<keyword evidence="2" id="KW-1133">Transmembrane helix</keyword>
<dbReference type="InterPro" id="IPR046112">
    <property type="entry name" value="DUF6049"/>
</dbReference>
<feature type="transmembrane region" description="Helical" evidence="2">
    <location>
        <begin position="665"/>
        <end position="686"/>
    </location>
</feature>
<sequence>MLAAALGGLLTVLVGVVPAPAHASQAEEQTPLAVTIGSLSPSALVPRAGGTVTLTGTVTNTDDAPWLDVTVYPFASAQPMTTTAELAEAAATEETADVGHRIVTDLVRIGDLQPGQTTSYTLTVPRDDLPTAPGVYWFGVHALGSGPEGSDGLADGRARTFLPLLPAKTTPVRAALLMPLRVHVMRNPDGSVAALTSWQRLLSPTGRLGKARAIGTSAGGRSLSWLVDPALLDAIRQLAAGNRPRDISPTEKPSDDASGSPSPTPSPSASAAPEQKADPQTTAVATLASGWLDAMVPVLRDAEVLALPYGDLDLPAAAAHDPDSYGTAHTRSIAFFEDLGIPAEQVDAPPNGVISHDGLTMTDSAAPLVLADTALPEDLGWGVKASPPVVDTGSRRIAVSSSEAGSGGPGPGDPQADVPLRQRVLAEAAVRALDPTRPPLVMTLPQRWNPADPIGFLDGLSQPWLDVAGLAAATSGQLAPTIDPASLRYSASAARDELSGARFASANALVRTGRSLQRVLTRNDTVASEVVDEALTDVGYSARASLSDDASSSRSWIETQLGQIEVQGPSGVTLSGASGRFAATVVNGLDQPITVSLRAVTDPGITISGPKSVQVTASGRFTVLLEASGAEAGVHNVSLQLVDTSGQRLGGSASVPIRVAEVSKIIWVFLGVGGALLFGAIAVRLARRVRAARA</sequence>
<feature type="compositionally biased region" description="Basic and acidic residues" evidence="1">
    <location>
        <begin position="243"/>
        <end position="255"/>
    </location>
</feature>
<proteinExistence type="predicted"/>
<comment type="caution">
    <text evidence="4">The sequence shown here is derived from an EMBL/GenBank/DDBJ whole genome shotgun (WGS) entry which is preliminary data.</text>
</comment>
<evidence type="ECO:0000256" key="3">
    <source>
        <dbReference type="SAM" id="SignalP"/>
    </source>
</evidence>
<keyword evidence="5" id="KW-1185">Reference proteome</keyword>
<evidence type="ECO:0000256" key="1">
    <source>
        <dbReference type="SAM" id="MobiDB-lite"/>
    </source>
</evidence>
<feature type="signal peptide" evidence="3">
    <location>
        <begin position="1"/>
        <end position="23"/>
    </location>
</feature>
<organism evidence="4 5">
    <name type="scientific">Nocardioides panacihumi</name>
    <dbReference type="NCBI Taxonomy" id="400774"/>
    <lineage>
        <taxon>Bacteria</taxon>
        <taxon>Bacillati</taxon>
        <taxon>Actinomycetota</taxon>
        <taxon>Actinomycetes</taxon>
        <taxon>Propionibacteriales</taxon>
        <taxon>Nocardioidaceae</taxon>
        <taxon>Nocardioides</taxon>
    </lineage>
</organism>
<reference evidence="5" key="1">
    <citation type="journal article" date="2019" name="Int. J. Syst. Evol. Microbiol.">
        <title>The Global Catalogue of Microorganisms (GCM) 10K type strain sequencing project: providing services to taxonomists for standard genome sequencing and annotation.</title>
        <authorList>
            <consortium name="The Broad Institute Genomics Platform"/>
            <consortium name="The Broad Institute Genome Sequencing Center for Infectious Disease"/>
            <person name="Wu L."/>
            <person name="Ma J."/>
        </authorList>
    </citation>
    <scope>NUCLEOTIDE SEQUENCE [LARGE SCALE GENOMIC DNA]</scope>
    <source>
        <strain evidence="5">JCM 15309</strain>
    </source>
</reference>
<feature type="compositionally biased region" description="Low complexity" evidence="1">
    <location>
        <begin position="256"/>
        <end position="273"/>
    </location>
</feature>
<name>A0ABP5BTW2_9ACTN</name>
<keyword evidence="2" id="KW-0812">Transmembrane</keyword>
<accession>A0ABP5BTW2</accession>
<evidence type="ECO:0000313" key="5">
    <source>
        <dbReference type="Proteomes" id="UP001500571"/>
    </source>
</evidence>
<protein>
    <submittedName>
        <fullName evidence="4">DUF6049 family protein</fullName>
    </submittedName>
</protein>